<dbReference type="Proteomes" id="UP001603857">
    <property type="component" value="Unassembled WGS sequence"/>
</dbReference>
<organism evidence="2 3">
    <name type="scientific">Flemingia macrophylla</name>
    <dbReference type="NCBI Taxonomy" id="520843"/>
    <lineage>
        <taxon>Eukaryota</taxon>
        <taxon>Viridiplantae</taxon>
        <taxon>Streptophyta</taxon>
        <taxon>Embryophyta</taxon>
        <taxon>Tracheophyta</taxon>
        <taxon>Spermatophyta</taxon>
        <taxon>Magnoliopsida</taxon>
        <taxon>eudicotyledons</taxon>
        <taxon>Gunneridae</taxon>
        <taxon>Pentapetalae</taxon>
        <taxon>rosids</taxon>
        <taxon>fabids</taxon>
        <taxon>Fabales</taxon>
        <taxon>Fabaceae</taxon>
        <taxon>Papilionoideae</taxon>
        <taxon>50 kb inversion clade</taxon>
        <taxon>NPAAA clade</taxon>
        <taxon>indigoferoid/millettioid clade</taxon>
        <taxon>Phaseoleae</taxon>
        <taxon>Flemingia</taxon>
    </lineage>
</organism>
<comment type="caution">
    <text evidence="2">The sequence shown here is derived from an EMBL/GenBank/DDBJ whole genome shotgun (WGS) entry which is preliminary data.</text>
</comment>
<gene>
    <name evidence="2" type="ORF">Fmac_010873</name>
</gene>
<accession>A0ABD1MKV3</accession>
<feature type="region of interest" description="Disordered" evidence="1">
    <location>
        <begin position="58"/>
        <end position="81"/>
    </location>
</feature>
<protein>
    <submittedName>
        <fullName evidence="2">Uncharacterized protein</fullName>
    </submittedName>
</protein>
<evidence type="ECO:0000313" key="3">
    <source>
        <dbReference type="Proteomes" id="UP001603857"/>
    </source>
</evidence>
<evidence type="ECO:0000313" key="2">
    <source>
        <dbReference type="EMBL" id="KAL2336427.1"/>
    </source>
</evidence>
<dbReference type="EMBL" id="JBGMDY010000004">
    <property type="protein sequence ID" value="KAL2336427.1"/>
    <property type="molecule type" value="Genomic_DNA"/>
</dbReference>
<evidence type="ECO:0000256" key="1">
    <source>
        <dbReference type="SAM" id="MobiDB-lite"/>
    </source>
</evidence>
<dbReference type="AlphaFoldDB" id="A0ABD1MKV3"/>
<reference evidence="2 3" key="1">
    <citation type="submission" date="2024-08" db="EMBL/GenBank/DDBJ databases">
        <title>Insights into the chromosomal genome structure of Flemingia macrophylla.</title>
        <authorList>
            <person name="Ding Y."/>
            <person name="Zhao Y."/>
            <person name="Bi W."/>
            <person name="Wu M."/>
            <person name="Zhao G."/>
            <person name="Gong Y."/>
            <person name="Li W."/>
            <person name="Zhang P."/>
        </authorList>
    </citation>
    <scope>NUCLEOTIDE SEQUENCE [LARGE SCALE GENOMIC DNA]</scope>
    <source>
        <strain evidence="2">DYQJB</strain>
        <tissue evidence="2">Leaf</tissue>
    </source>
</reference>
<sequence length="104" mass="12074">MEVGRRNKQAGQEFLRLGVEYASLQQNRGSLPFPRSTLISAEQPPFRSTRHPVALHLSNAHKRPRRRRCASPKVAKVPQPRRVEPEMKFLLTPRNRRFFSCEIA</sequence>
<keyword evidence="3" id="KW-1185">Reference proteome</keyword>
<name>A0ABD1MKV3_9FABA</name>
<feature type="compositionally biased region" description="Basic residues" evidence="1">
    <location>
        <begin position="59"/>
        <end position="70"/>
    </location>
</feature>
<proteinExistence type="predicted"/>